<dbReference type="KEGG" id="sla:SERLADRAFT_415698"/>
<dbReference type="PROSITE" id="PS50016">
    <property type="entry name" value="ZF_PHD_2"/>
    <property type="match status" value="1"/>
</dbReference>
<dbReference type="InterPro" id="IPR016181">
    <property type="entry name" value="Acyl_CoA_acyltransferase"/>
</dbReference>
<keyword evidence="4" id="KW-0808">Transferase</keyword>
<dbReference type="InterPro" id="IPR013083">
    <property type="entry name" value="Znf_RING/FYVE/PHD"/>
</dbReference>
<feature type="compositionally biased region" description="Acidic residues" evidence="15">
    <location>
        <begin position="1445"/>
        <end position="1454"/>
    </location>
</feature>
<organism>
    <name type="scientific">Serpula lacrymans var. lacrymans (strain S7.9)</name>
    <name type="common">Dry rot fungus</name>
    <dbReference type="NCBI Taxonomy" id="578457"/>
    <lineage>
        <taxon>Eukaryota</taxon>
        <taxon>Fungi</taxon>
        <taxon>Dikarya</taxon>
        <taxon>Basidiomycota</taxon>
        <taxon>Agaricomycotina</taxon>
        <taxon>Agaricomycetes</taxon>
        <taxon>Agaricomycetidae</taxon>
        <taxon>Boletales</taxon>
        <taxon>Coniophorineae</taxon>
        <taxon>Serpulaceae</taxon>
        <taxon>Serpula</taxon>
    </lineage>
</organism>
<feature type="region of interest" description="Disordered" evidence="15">
    <location>
        <begin position="689"/>
        <end position="708"/>
    </location>
</feature>
<dbReference type="InterPro" id="IPR050603">
    <property type="entry name" value="MYST_HAT"/>
</dbReference>
<name>F8NXK3_SERL9</name>
<evidence type="ECO:0000256" key="13">
    <source>
        <dbReference type="RuleBase" id="RU361211"/>
    </source>
</evidence>
<feature type="compositionally biased region" description="Low complexity" evidence="15">
    <location>
        <begin position="1176"/>
        <end position="1188"/>
    </location>
</feature>
<accession>F8NXK3</accession>
<dbReference type="InterPro" id="IPR040706">
    <property type="entry name" value="Zf-MYST"/>
</dbReference>
<evidence type="ECO:0000259" key="17">
    <source>
        <dbReference type="PROSITE" id="PS51726"/>
    </source>
</evidence>
<evidence type="ECO:0000256" key="4">
    <source>
        <dbReference type="ARBA" id="ARBA00022679"/>
    </source>
</evidence>
<feature type="region of interest" description="Disordered" evidence="15">
    <location>
        <begin position="1424"/>
        <end position="1481"/>
    </location>
</feature>
<keyword evidence="8" id="KW-0156">Chromatin regulator</keyword>
<dbReference type="Pfam" id="PF17772">
    <property type="entry name" value="zf-MYST"/>
    <property type="match status" value="1"/>
</dbReference>
<dbReference type="OrthoDB" id="787137at2759"/>
<keyword evidence="9" id="KW-0007">Acetylation</keyword>
<dbReference type="GO" id="GO:0003682">
    <property type="term" value="F:chromatin binding"/>
    <property type="evidence" value="ECO:0007669"/>
    <property type="project" value="TreeGrafter"/>
</dbReference>
<evidence type="ECO:0000256" key="2">
    <source>
        <dbReference type="ARBA" id="ARBA00010107"/>
    </source>
</evidence>
<dbReference type="HOGENOM" id="CLU_001196_1_0_1"/>
<feature type="compositionally biased region" description="Polar residues" evidence="15">
    <location>
        <begin position="758"/>
        <end position="772"/>
    </location>
</feature>
<feature type="compositionally biased region" description="Basic and acidic residues" evidence="15">
    <location>
        <begin position="325"/>
        <end position="353"/>
    </location>
</feature>
<evidence type="ECO:0000259" key="16">
    <source>
        <dbReference type="PROSITE" id="PS50016"/>
    </source>
</evidence>
<dbReference type="InterPro" id="IPR011011">
    <property type="entry name" value="Znf_FYVE_PHD"/>
</dbReference>
<evidence type="ECO:0000256" key="14">
    <source>
        <dbReference type="SAM" id="Coils"/>
    </source>
</evidence>
<feature type="compositionally biased region" description="Low complexity" evidence="15">
    <location>
        <begin position="996"/>
        <end position="1005"/>
    </location>
</feature>
<dbReference type="Gene3D" id="3.30.60.60">
    <property type="entry name" value="N-acetyl transferase-like"/>
    <property type="match status" value="1"/>
</dbReference>
<sequence>MRGLPFPTNALYDREASNDYGTPFSNVDDIPIDPALAEPVIDPAILGELGSKAVLQVQPPNFPQSPFSPPSHPHYSQEQRSYQQGPQGDPFAPQPPAPYLPVHQEALPATKPPKKKRKPRREEECGFCQGNDSKNKEENPEVMVTCTECGRSGWHMDCLQPPLQESPPGKWHCPYCPPVDQCYPPIFDPQFLSSQPETSNSSNISPQPVYQTKMDVDVDIEGEDEEAEQQEEEEEETEEAEPEEEEDSTPVPQSKRKKKSSARKRANEEVPSSPVVRPIKRMRIRVHSPAPPLVVRLRIPPKGKGKEREDDEERKNIFDDFLSPNERDTSKTTIEAYDKQRFEKSRLSAEEKLAPPPLPPPPAVPEVPETPVAGPSSRPLRSGTVHQLIIPPAPPTPSPVPSTPSAFPSTPGFVPPTPTSTNTLRIRTIRFGQFDIQTWYDAPFPEEYANIPDGRLWICEFCLKYMKSKFASSRHRMKCKARHPPGDEIYRDGAVSIFEVDGRKNKIYCQNLCLLSRMFLDHKSLFYDVEPFLFYVMTEVDDVGARFVGYFSKEKRSPKDYNVSCIMTLPVRQRQGWGGLLIDFSYLLSKKEQRSGSPEKPLSGLGALGYKNYWTLAVMRYLATAPDDPHLEDISKATSMTIEDIHVTLTQQNMIFHREATPQPVRPTPGQSIKFPRGRKNGIARKHLQRNQLQDEEGTKTPFSPPTHYDIRWDREKVKQYLEKWEVKGYLKLKPERLKWTPFVLARTKNVEVLQTPTGEASGSVDGSTKTAVTPAEDIGVGGNATKFPIPATDAQNTEGMITQDTGAVNVTASPAARLFDDEPVIEVETPLPKKHLRNHKPSGVETPRTGFSRNHSNRLKVTNLRSATRRHTPSALASALPVEAEQTAELIENGAMEQGALTPASQKRRRARVPRTKPLKSLTDREMSADVKRTTSPVLTPTSGLPRKRQRVESPECESVAEETPIIVNGHNRDDGDDQGQPSVEHHCPIETLEPPSSAQSQPSIAENNREMELPPTVLTVSDATPAPKGGMNGQVEQTEHVDVKSEDTGTPLTGSTSRHSVPSDDTVFMAEHVNADNVGGKEGAVERERVEMAERDEDGAAEDVEETGRVLRVDEFGCGPEFTSSLVLLEEWRKARGRERLRAVHWFARMDSQTHSDPGMSYSHIPLNDRRDQSLQSSVNVSSLNQALGSHLTPLGPRPPFPTHDTYRLSDSPPNIIDPTGSSQRAPVPGPPHSPIHDFSVPLQPDSQASALKRKQGDVLGHPQLGGKRRRDEDMTDAFDSDGAHGAKHWSDEEKSKLFNWLMGPGEDDHWNALRATKNSCLRECAADVFGGKKTYQALKGCYERNFNLFKQIYAFEAFNLQIGNGPVNSINEGDRLREFERRLQGARKAGCDVGNVHARTIDHWHRSGWYNLFYRRWNGDPATTRPIARPNHTGTSVSGAGDDGEVDDEPPMDFTEPAQPHPISHPQNGTPPQPLRYHPSEYSISDAVPLNIPSRTLSTVSQPSPSLSSADQPIVNIAVPQNTISACVQLLQLQSQYSKLKVEYMRRREEREEKDSTLRREMDRLRQEREAAEWEHTKQTASVKQKAQLATELLANPSVDSSVRQAAGDYLKRLFVTE</sequence>
<keyword evidence="6 12" id="KW-0863">Zinc-finger</keyword>
<feature type="region of interest" description="Disordered" evidence="15">
    <location>
        <begin position="1155"/>
        <end position="1291"/>
    </location>
</feature>
<dbReference type="Pfam" id="PF01853">
    <property type="entry name" value="MOZ_SAS"/>
    <property type="match status" value="1"/>
</dbReference>
<feature type="compositionally biased region" description="Basic residues" evidence="15">
    <location>
        <begin position="907"/>
        <end position="919"/>
    </location>
</feature>
<evidence type="ECO:0000256" key="6">
    <source>
        <dbReference type="ARBA" id="ARBA00022771"/>
    </source>
</evidence>
<dbReference type="SMART" id="SM00249">
    <property type="entry name" value="PHD"/>
    <property type="match status" value="1"/>
</dbReference>
<feature type="region of interest" description="Disordered" evidence="15">
    <location>
        <begin position="899"/>
        <end position="1006"/>
    </location>
</feature>
<dbReference type="PANTHER" id="PTHR10615">
    <property type="entry name" value="HISTONE ACETYLTRANSFERASE"/>
    <property type="match status" value="1"/>
</dbReference>
<dbReference type="SUPFAM" id="SSF55729">
    <property type="entry name" value="Acyl-CoA N-acyltransferases (Nat)"/>
    <property type="match status" value="1"/>
</dbReference>
<feature type="compositionally biased region" description="Pro residues" evidence="15">
    <location>
        <begin position="391"/>
        <end position="402"/>
    </location>
</feature>
<evidence type="ECO:0000256" key="9">
    <source>
        <dbReference type="ARBA" id="ARBA00022990"/>
    </source>
</evidence>
<feature type="region of interest" description="Disordered" evidence="15">
    <location>
        <begin position="661"/>
        <end position="682"/>
    </location>
</feature>
<evidence type="ECO:0000313" key="18">
    <source>
        <dbReference type="EMBL" id="EGO24675.1"/>
    </source>
</evidence>
<dbReference type="GO" id="GO:0031507">
    <property type="term" value="P:heterochromatin formation"/>
    <property type="evidence" value="ECO:0007669"/>
    <property type="project" value="UniProtKB-ARBA"/>
</dbReference>
<dbReference type="FunFam" id="3.30.60.60:FF:000001">
    <property type="entry name" value="Histone acetyltransferase"/>
    <property type="match status" value="1"/>
</dbReference>
<dbReference type="GO" id="GO:0005634">
    <property type="term" value="C:nucleus"/>
    <property type="evidence" value="ECO:0007669"/>
    <property type="project" value="UniProtKB-SubCell"/>
</dbReference>
<dbReference type="GO" id="GO:0003712">
    <property type="term" value="F:transcription coregulator activity"/>
    <property type="evidence" value="ECO:0007669"/>
    <property type="project" value="TreeGrafter"/>
</dbReference>
<evidence type="ECO:0000256" key="5">
    <source>
        <dbReference type="ARBA" id="ARBA00022723"/>
    </source>
</evidence>
<evidence type="ECO:0000256" key="1">
    <source>
        <dbReference type="ARBA" id="ARBA00004123"/>
    </source>
</evidence>
<dbReference type="InterPro" id="IPR002717">
    <property type="entry name" value="HAT_MYST-type"/>
</dbReference>
<comment type="catalytic activity">
    <reaction evidence="13">
        <text>L-lysyl-[protein] + acetyl-CoA = N(6)-acetyl-L-lysyl-[protein] + CoA + H(+)</text>
        <dbReference type="Rhea" id="RHEA:45948"/>
        <dbReference type="Rhea" id="RHEA-COMP:9752"/>
        <dbReference type="Rhea" id="RHEA-COMP:10731"/>
        <dbReference type="ChEBI" id="CHEBI:15378"/>
        <dbReference type="ChEBI" id="CHEBI:29969"/>
        <dbReference type="ChEBI" id="CHEBI:57287"/>
        <dbReference type="ChEBI" id="CHEBI:57288"/>
        <dbReference type="ChEBI" id="CHEBI:61930"/>
        <dbReference type="EC" id="2.3.1.48"/>
    </reaction>
</comment>
<keyword evidence="5" id="KW-0479">Metal-binding</keyword>
<dbReference type="PROSITE" id="PS51726">
    <property type="entry name" value="MYST_HAT"/>
    <property type="match status" value="1"/>
</dbReference>
<dbReference type="Gene3D" id="3.40.630.30">
    <property type="match status" value="1"/>
</dbReference>
<evidence type="ECO:0000256" key="15">
    <source>
        <dbReference type="SAM" id="MobiDB-lite"/>
    </source>
</evidence>
<dbReference type="EC" id="2.3.1.48" evidence="3 13"/>
<evidence type="ECO:0000256" key="12">
    <source>
        <dbReference type="PROSITE-ProRule" id="PRU00146"/>
    </source>
</evidence>
<evidence type="ECO:0000256" key="8">
    <source>
        <dbReference type="ARBA" id="ARBA00022853"/>
    </source>
</evidence>
<evidence type="ECO:0000256" key="3">
    <source>
        <dbReference type="ARBA" id="ARBA00013184"/>
    </source>
</evidence>
<feature type="coiled-coil region" evidence="14">
    <location>
        <begin position="1551"/>
        <end position="1578"/>
    </location>
</feature>
<feature type="compositionally biased region" description="Polar residues" evidence="15">
    <location>
        <begin position="935"/>
        <end position="944"/>
    </location>
</feature>
<dbReference type="Proteomes" id="UP000008064">
    <property type="component" value="Unassembled WGS sequence"/>
</dbReference>
<dbReference type="SUPFAM" id="SSF57903">
    <property type="entry name" value="FYVE/PHD zinc finger"/>
    <property type="match status" value="1"/>
</dbReference>
<evidence type="ECO:0000256" key="10">
    <source>
        <dbReference type="ARBA" id="ARBA00023242"/>
    </source>
</evidence>
<feature type="domain" description="PHD-type" evidence="16">
    <location>
        <begin position="122"/>
        <end position="179"/>
    </location>
</feature>
<dbReference type="FunFam" id="3.40.630.30:FF:000001">
    <property type="entry name" value="Histone acetyltransferase"/>
    <property type="match status" value="1"/>
</dbReference>
<keyword evidence="10 13" id="KW-0539">Nucleus</keyword>
<feature type="compositionally biased region" description="Polar residues" evidence="15">
    <location>
        <begin position="191"/>
        <end position="210"/>
    </location>
</feature>
<comment type="similarity">
    <text evidence="2 13">Belongs to the MYST (SAS/MOZ) family.</text>
</comment>
<feature type="region of interest" description="Disordered" evidence="15">
    <location>
        <begin position="57"/>
        <end position="140"/>
    </location>
</feature>
<dbReference type="EMBL" id="GL945434">
    <property type="protein sequence ID" value="EGO24675.1"/>
    <property type="molecule type" value="Genomic_DNA"/>
</dbReference>
<dbReference type="Pfam" id="PF00628">
    <property type="entry name" value="PHD"/>
    <property type="match status" value="1"/>
</dbReference>
<evidence type="ECO:0000256" key="11">
    <source>
        <dbReference type="PIRSR" id="PIRSR602717-51"/>
    </source>
</evidence>
<feature type="compositionally biased region" description="Acidic residues" evidence="15">
    <location>
        <begin position="217"/>
        <end position="248"/>
    </location>
</feature>
<feature type="region of interest" description="Disordered" evidence="15">
    <location>
        <begin position="1021"/>
        <end position="1064"/>
    </location>
</feature>
<dbReference type="InterPro" id="IPR019786">
    <property type="entry name" value="Zinc_finger_PHD-type_CS"/>
</dbReference>
<dbReference type="GO" id="GO:0006357">
    <property type="term" value="P:regulation of transcription by RNA polymerase II"/>
    <property type="evidence" value="ECO:0007669"/>
    <property type="project" value="TreeGrafter"/>
</dbReference>
<keyword evidence="7" id="KW-0862">Zinc</keyword>
<dbReference type="InterPro" id="IPR019787">
    <property type="entry name" value="Znf_PHD-finger"/>
</dbReference>
<dbReference type="PANTHER" id="PTHR10615:SF161">
    <property type="entry name" value="HISTONE ACETYLTRANSFERASE KAT7"/>
    <property type="match status" value="1"/>
</dbReference>
<gene>
    <name evidence="18" type="ORF">SERLADRAFT_415698</name>
</gene>
<feature type="compositionally biased region" description="Basic and acidic residues" evidence="15">
    <location>
        <begin position="304"/>
        <end position="318"/>
    </location>
</feature>
<keyword evidence="14" id="KW-0175">Coiled coil</keyword>
<feature type="region of interest" description="Disordered" evidence="15">
    <location>
        <begin position="1"/>
        <end position="31"/>
    </location>
</feature>
<dbReference type="Gene3D" id="1.10.10.10">
    <property type="entry name" value="Winged helix-like DNA-binding domain superfamily/Winged helix DNA-binding domain"/>
    <property type="match status" value="1"/>
</dbReference>
<evidence type="ECO:0000256" key="7">
    <source>
        <dbReference type="ARBA" id="ARBA00022833"/>
    </source>
</evidence>
<feature type="compositionally biased region" description="Pro residues" evidence="15">
    <location>
        <begin position="60"/>
        <end position="72"/>
    </location>
</feature>
<dbReference type="RefSeq" id="XP_007318694.1">
    <property type="nucleotide sequence ID" value="XM_007318632.1"/>
</dbReference>
<feature type="region of interest" description="Disordered" evidence="15">
    <location>
        <begin position="190"/>
        <end position="421"/>
    </location>
</feature>
<dbReference type="GO" id="GO:1990467">
    <property type="term" value="C:NuA3a histone acetyltransferase complex"/>
    <property type="evidence" value="ECO:0007669"/>
    <property type="project" value="TreeGrafter"/>
</dbReference>
<dbReference type="InterPro" id="IPR036388">
    <property type="entry name" value="WH-like_DNA-bd_sf"/>
</dbReference>
<dbReference type="GO" id="GO:0008270">
    <property type="term" value="F:zinc ion binding"/>
    <property type="evidence" value="ECO:0007669"/>
    <property type="project" value="UniProtKB-KW"/>
</dbReference>
<feature type="compositionally biased region" description="Pro residues" evidence="15">
    <location>
        <begin position="354"/>
        <end position="365"/>
    </location>
</feature>
<feature type="compositionally biased region" description="Basic and acidic residues" evidence="15">
    <location>
        <begin position="923"/>
        <end position="934"/>
    </location>
</feature>
<feature type="active site" description="Proton donor/acceptor" evidence="11">
    <location>
        <position position="599"/>
    </location>
</feature>
<feature type="compositionally biased region" description="Low complexity" evidence="15">
    <location>
        <begin position="366"/>
        <end position="375"/>
    </location>
</feature>
<feature type="compositionally biased region" description="Basic residues" evidence="15">
    <location>
        <begin position="254"/>
        <end position="264"/>
    </location>
</feature>
<proteinExistence type="inferred from homology"/>
<protein>
    <recommendedName>
        <fullName evidence="3 13">Histone acetyltransferase</fullName>
        <ecNumber evidence="3 13">2.3.1.48</ecNumber>
    </recommendedName>
</protein>
<feature type="region of interest" description="Disordered" evidence="15">
    <location>
        <begin position="758"/>
        <end position="784"/>
    </location>
</feature>
<dbReference type="Gene3D" id="3.30.40.10">
    <property type="entry name" value="Zinc/RING finger domain, C3HC4 (zinc finger)"/>
    <property type="match status" value="1"/>
</dbReference>
<feature type="compositionally biased region" description="Polar residues" evidence="15">
    <location>
        <begin position="1050"/>
        <end position="1062"/>
    </location>
</feature>
<feature type="compositionally biased region" description="Basic and acidic residues" evidence="15">
    <location>
        <begin position="1039"/>
        <end position="1049"/>
    </location>
</feature>
<reference evidence="18" key="1">
    <citation type="submission" date="2011-04" db="EMBL/GenBank/DDBJ databases">
        <title>Evolution of plant cell wall degrading machinery underlies the functional diversity of forest fungi.</title>
        <authorList>
            <consortium name="US DOE Joint Genome Institute (JGI-PGF)"/>
            <person name="Eastwood D.C."/>
            <person name="Floudas D."/>
            <person name="Binder M."/>
            <person name="Majcherczyk A."/>
            <person name="Schneider P."/>
            <person name="Aerts A."/>
            <person name="Asiegbu F.O."/>
            <person name="Baker S.E."/>
            <person name="Barry K."/>
            <person name="Bendiksby M."/>
            <person name="Blumentritt M."/>
            <person name="Coutinho P.M."/>
            <person name="Cullen D."/>
            <person name="Cullen D."/>
            <person name="Gathman A."/>
            <person name="Goodell B."/>
            <person name="Henrissat B."/>
            <person name="Ihrmark K."/>
            <person name="Kauserud H."/>
            <person name="Kohler A."/>
            <person name="LaButti K."/>
            <person name="Lapidus A."/>
            <person name="Lavin J.L."/>
            <person name="Lee Y.-H."/>
            <person name="Lindquist E."/>
            <person name="Lilly W."/>
            <person name="Lucas S."/>
            <person name="Morin E."/>
            <person name="Murat C."/>
            <person name="Oguiza J.A."/>
            <person name="Park J."/>
            <person name="Pisabarro A.G."/>
            <person name="Riley R."/>
            <person name="Rosling A."/>
            <person name="Salamov A."/>
            <person name="Schmidt O."/>
            <person name="Schmutz J."/>
            <person name="Skrede I."/>
            <person name="Stenlid J."/>
            <person name="Wiebenga A."/>
            <person name="Xie X."/>
            <person name="Kues U."/>
            <person name="Hibbett D.S."/>
            <person name="Hoffmeister D."/>
            <person name="Hogberg N."/>
            <person name="Martin F."/>
            <person name="Grigoriev I.V."/>
            <person name="Watkinson S.C."/>
        </authorList>
    </citation>
    <scope>NUCLEOTIDE SEQUENCE</scope>
    <source>
        <strain evidence="18">S7.9</strain>
    </source>
</reference>
<comment type="subcellular location">
    <subcellularLocation>
        <location evidence="1 13">Nucleus</location>
    </subcellularLocation>
</comment>
<feature type="region of interest" description="Disordered" evidence="15">
    <location>
        <begin position="835"/>
        <end position="855"/>
    </location>
</feature>
<feature type="domain" description="MYST-type HAT" evidence="17">
    <location>
        <begin position="421"/>
        <end position="742"/>
    </location>
</feature>
<dbReference type="GO" id="GO:0004402">
    <property type="term" value="F:histone acetyltransferase activity"/>
    <property type="evidence" value="ECO:0007669"/>
    <property type="project" value="InterPro"/>
</dbReference>
<dbReference type="GeneID" id="18813398"/>
<dbReference type="PROSITE" id="PS01359">
    <property type="entry name" value="ZF_PHD_1"/>
    <property type="match status" value="1"/>
</dbReference>
<dbReference type="InterPro" id="IPR001965">
    <property type="entry name" value="Znf_PHD"/>
</dbReference>